<protein>
    <submittedName>
        <fullName evidence="1">Sigma-E factor regulatory protein RseB domain-containing protein</fullName>
    </submittedName>
</protein>
<dbReference type="Proteomes" id="UP001499933">
    <property type="component" value="Unassembled WGS sequence"/>
</dbReference>
<comment type="caution">
    <text evidence="1">The sequence shown here is derived from an EMBL/GenBank/DDBJ whole genome shotgun (WGS) entry which is preliminary data.</text>
</comment>
<proteinExistence type="predicted"/>
<evidence type="ECO:0000313" key="1">
    <source>
        <dbReference type="EMBL" id="GAA1967851.1"/>
    </source>
</evidence>
<accession>A0ABN2REK2</accession>
<gene>
    <name evidence="1" type="ORF">GCM10009776_33630</name>
</gene>
<dbReference type="InterPro" id="IPR052944">
    <property type="entry name" value="Sporulation_related"/>
</dbReference>
<organism evidence="1 2">
    <name type="scientific">Microbacterium deminutum</name>
    <dbReference type="NCBI Taxonomy" id="344164"/>
    <lineage>
        <taxon>Bacteria</taxon>
        <taxon>Bacillati</taxon>
        <taxon>Actinomycetota</taxon>
        <taxon>Actinomycetes</taxon>
        <taxon>Micrococcales</taxon>
        <taxon>Microbacteriaceae</taxon>
        <taxon>Microbacterium</taxon>
    </lineage>
</organism>
<keyword evidence="2" id="KW-1185">Reference proteome</keyword>
<name>A0ABN2REK2_9MICO</name>
<reference evidence="1 2" key="1">
    <citation type="journal article" date="2019" name="Int. J. Syst. Evol. Microbiol.">
        <title>The Global Catalogue of Microorganisms (GCM) 10K type strain sequencing project: providing services to taxonomists for standard genome sequencing and annotation.</title>
        <authorList>
            <consortium name="The Broad Institute Genomics Platform"/>
            <consortium name="The Broad Institute Genome Sequencing Center for Infectious Disease"/>
            <person name="Wu L."/>
            <person name="Ma J."/>
        </authorList>
    </citation>
    <scope>NUCLEOTIDE SEQUENCE [LARGE SCALE GENOMIC DNA]</scope>
    <source>
        <strain evidence="1 2">JCM 14901</strain>
    </source>
</reference>
<dbReference type="PANTHER" id="PTHR37507">
    <property type="entry name" value="SPORULATION PROTEIN YDCC"/>
    <property type="match status" value="1"/>
</dbReference>
<dbReference type="Gene3D" id="2.50.20.10">
    <property type="entry name" value="Lipoprotein localisation LolA/LolB/LppX"/>
    <property type="match status" value="1"/>
</dbReference>
<sequence length="349" mass="36015">MIPAIVAPIAVVVAAIAVPSIAYSASPPPDKTPAQVLTLIAGSHDAHYFGTVQQTSDLGLPPLPTSMAPDSSSQGLDAVSLVALVTGSHSAQVYVDGQSKQRVQILDTLSERDLIHNDTSVWTYDAKARTATHLTASPHEPNAQTDQALTPAAMADGFIASITPTTSLTVSTDTFHGRGVYELTFEPRTSATLVGNAVVTVDAETGVPLGVHVTPRGQTASAFSMAFTSIDFSRPDSSVFSFTPPTGTTVHDLTPPADGSNSMHPGNGDVTAPTVTGSGWESVVEVAAGTGTSATTDQTPRDLSLLNELTQSVSGGRMLRTSLFTVYLRDDGTVFAGAVPASTLLATAK</sequence>
<dbReference type="InterPro" id="IPR029046">
    <property type="entry name" value="LolA/LolB/LppX"/>
</dbReference>
<dbReference type="PANTHER" id="PTHR37507:SF2">
    <property type="entry name" value="SPORULATION PROTEIN YDCC"/>
    <property type="match status" value="1"/>
</dbReference>
<dbReference type="EMBL" id="BAAAOG010000009">
    <property type="protein sequence ID" value="GAA1967851.1"/>
    <property type="molecule type" value="Genomic_DNA"/>
</dbReference>
<evidence type="ECO:0000313" key="2">
    <source>
        <dbReference type="Proteomes" id="UP001499933"/>
    </source>
</evidence>
<dbReference type="SUPFAM" id="SSF89392">
    <property type="entry name" value="Prokaryotic lipoproteins and lipoprotein localization factors"/>
    <property type="match status" value="1"/>
</dbReference>